<dbReference type="RefSeq" id="WP_019381914.1">
    <property type="nucleotide sequence ID" value="NZ_CP015506.1"/>
</dbReference>
<dbReference type="Proteomes" id="UP000077856">
    <property type="component" value="Chromosome"/>
</dbReference>
<dbReference type="KEGG" id="bon:A361_10755"/>
<dbReference type="STRING" id="1196031.A361_10755"/>
<reference evidence="1 2" key="1">
    <citation type="submission" date="2016-04" db="EMBL/GenBank/DDBJ databases">
        <title>Complete genome sequence of Bacillus oceanisediminis strain 2691.</title>
        <authorList>
            <person name="Jeong H."/>
            <person name="Kim H.J."/>
            <person name="Lee D.-W."/>
        </authorList>
    </citation>
    <scope>NUCLEOTIDE SEQUENCE [LARGE SCALE GENOMIC DNA]</scope>
    <source>
        <strain evidence="1 2">2691</strain>
    </source>
</reference>
<organism evidence="1 2">
    <name type="scientific">Cytobacillus oceanisediminis 2691</name>
    <dbReference type="NCBI Taxonomy" id="1196031"/>
    <lineage>
        <taxon>Bacteria</taxon>
        <taxon>Bacillati</taxon>
        <taxon>Bacillota</taxon>
        <taxon>Bacilli</taxon>
        <taxon>Bacillales</taxon>
        <taxon>Bacillaceae</taxon>
        <taxon>Cytobacillus</taxon>
    </lineage>
</organism>
<evidence type="ECO:0000313" key="2">
    <source>
        <dbReference type="Proteomes" id="UP000077856"/>
    </source>
</evidence>
<gene>
    <name evidence="1" type="ORF">A361_10755</name>
</gene>
<dbReference type="eggNOG" id="ENOG5030EU1">
    <property type="taxonomic scope" value="Bacteria"/>
</dbReference>
<name>A0A160MAM9_9BACI</name>
<accession>A0A160MAM9</accession>
<dbReference type="AlphaFoldDB" id="A0A160MAM9"/>
<dbReference type="EMBL" id="CP015506">
    <property type="protein sequence ID" value="AND39594.1"/>
    <property type="molecule type" value="Genomic_DNA"/>
</dbReference>
<proteinExistence type="predicted"/>
<evidence type="ECO:0000313" key="1">
    <source>
        <dbReference type="EMBL" id="AND39594.1"/>
    </source>
</evidence>
<sequence>MARFITAIFTAADDQEFGEVKSKVILLAPDLVLERFDNEANIFRLDKPVSESQEKVYIDRSTCARFQADFLAEDNRRVLEIGFKWISEASFMDVLREFAKK</sequence>
<protein>
    <submittedName>
        <fullName evidence="1">Uncharacterized protein</fullName>
    </submittedName>
</protein>